<evidence type="ECO:0000256" key="1">
    <source>
        <dbReference type="ARBA" id="ARBA00022679"/>
    </source>
</evidence>
<protein>
    <submittedName>
        <fullName evidence="2">CoA transferase</fullName>
    </submittedName>
</protein>
<evidence type="ECO:0000313" key="2">
    <source>
        <dbReference type="EMBL" id="NUZ07503.1"/>
    </source>
</evidence>
<dbReference type="InterPro" id="IPR050483">
    <property type="entry name" value="CoA-transferase_III_domain"/>
</dbReference>
<dbReference type="GO" id="GO:0008410">
    <property type="term" value="F:CoA-transferase activity"/>
    <property type="evidence" value="ECO:0007669"/>
    <property type="project" value="TreeGrafter"/>
</dbReference>
<dbReference type="SUPFAM" id="SSF89796">
    <property type="entry name" value="CoA-transferase family III (CaiB/BaiF)"/>
    <property type="match status" value="1"/>
</dbReference>
<dbReference type="Proteomes" id="UP000529637">
    <property type="component" value="Unassembled WGS sequence"/>
</dbReference>
<dbReference type="Pfam" id="PF02515">
    <property type="entry name" value="CoA_transf_3"/>
    <property type="match status" value="1"/>
</dbReference>
<dbReference type="InterPro" id="IPR044855">
    <property type="entry name" value="CoA-Trfase_III_dom3_sf"/>
</dbReference>
<keyword evidence="3" id="KW-1185">Reference proteome</keyword>
<dbReference type="Gene3D" id="3.40.50.10540">
    <property type="entry name" value="Crotonobetainyl-coa:carnitine coa-transferase, domain 1"/>
    <property type="match status" value="1"/>
</dbReference>
<proteinExistence type="predicted"/>
<dbReference type="Gene3D" id="3.30.1540.10">
    <property type="entry name" value="formyl-coa transferase, domain 3"/>
    <property type="match status" value="1"/>
</dbReference>
<dbReference type="InterPro" id="IPR023606">
    <property type="entry name" value="CoA-Trfase_III_dom_1_sf"/>
</dbReference>
<dbReference type="EMBL" id="JABWMJ010000008">
    <property type="protein sequence ID" value="NUZ07503.1"/>
    <property type="molecule type" value="Genomic_DNA"/>
</dbReference>
<keyword evidence="1 2" id="KW-0808">Transferase</keyword>
<dbReference type="AlphaFoldDB" id="A0A7Y6TXT4"/>
<comment type="caution">
    <text evidence="2">The sequence shown here is derived from an EMBL/GenBank/DDBJ whole genome shotgun (WGS) entry which is preliminary data.</text>
</comment>
<dbReference type="PANTHER" id="PTHR48207:SF3">
    <property type="entry name" value="SUCCINATE--HYDROXYMETHYLGLUTARATE COA-TRANSFERASE"/>
    <property type="match status" value="1"/>
</dbReference>
<reference evidence="2 3" key="1">
    <citation type="submission" date="2020-06" db="EMBL/GenBank/DDBJ databases">
        <title>Schlegella sp. ID0723 isolated from air conditioner.</title>
        <authorList>
            <person name="Kim D.Y."/>
            <person name="Kim D.-U."/>
        </authorList>
    </citation>
    <scope>NUCLEOTIDE SEQUENCE [LARGE SCALE GENOMIC DNA]</scope>
    <source>
        <strain evidence="2 3">ID0723</strain>
    </source>
</reference>
<gene>
    <name evidence="2" type="ORF">HQN59_17195</name>
</gene>
<dbReference type="RefSeq" id="WP_176070344.1">
    <property type="nucleotide sequence ID" value="NZ_JABWMJ010000008.1"/>
</dbReference>
<evidence type="ECO:0000313" key="3">
    <source>
        <dbReference type="Proteomes" id="UP000529637"/>
    </source>
</evidence>
<accession>A0A7Y6TXT4</accession>
<organism evidence="2 3">
    <name type="scientific">Piscinibacter koreensis</name>
    <dbReference type="NCBI Taxonomy" id="2742824"/>
    <lineage>
        <taxon>Bacteria</taxon>
        <taxon>Pseudomonadati</taxon>
        <taxon>Pseudomonadota</taxon>
        <taxon>Betaproteobacteria</taxon>
        <taxon>Burkholderiales</taxon>
        <taxon>Sphaerotilaceae</taxon>
        <taxon>Piscinibacter</taxon>
    </lineage>
</organism>
<sequence>MLGSVLQGLRVIDLTQNVAGPYCTQVLADLGADVIKIERPGGGDDARAWRPPEIGGMGTGFAALNRSKKSVALDLDRPEGQRIVAQLAAGADVLVHSLKPGSAEARGLGDEPLRAANPRLVYCAISAFGEAGPMRGLPGYDPLMQAFTGIMSVTGHEGDEPARVGVSLIDLGTGMWAAMAVLAALLQRATTGQGLRVGASLLETGLAWMAVPIANYLATGRLPRKMGSGMAMMVPYELYDTADGQVFIAAANDRLFARICDALGCPELPRDARFVDNPSRVGHRDALHEALAAHTRTRSTAECIALLRAAGAPCSELNNVAQVLEQEQVQALGLLTDVPLPQAPGHRAIGLPFNSGGERGRTPTAPPALGADTAAVLHALGIDAAAQAALQRLGVIG</sequence>
<dbReference type="InterPro" id="IPR003673">
    <property type="entry name" value="CoA-Trfase_fam_III"/>
</dbReference>
<name>A0A7Y6TXT4_9BURK</name>
<dbReference type="PANTHER" id="PTHR48207">
    <property type="entry name" value="SUCCINATE--HYDROXYMETHYLGLUTARATE COA-TRANSFERASE"/>
    <property type="match status" value="1"/>
</dbReference>